<proteinExistence type="predicted"/>
<dbReference type="EMBL" id="BARU01006070">
    <property type="protein sequence ID" value="GAH44833.1"/>
    <property type="molecule type" value="Genomic_DNA"/>
</dbReference>
<comment type="caution">
    <text evidence="5">The sequence shown here is derived from an EMBL/GenBank/DDBJ whole genome shotgun (WGS) entry which is preliminary data.</text>
</comment>
<evidence type="ECO:0000313" key="5">
    <source>
        <dbReference type="EMBL" id="GAH44833.1"/>
    </source>
</evidence>
<dbReference type="GO" id="GO:0005829">
    <property type="term" value="C:cytosol"/>
    <property type="evidence" value="ECO:0007669"/>
    <property type="project" value="TreeGrafter"/>
</dbReference>
<dbReference type="CDD" id="cd00657">
    <property type="entry name" value="Ferritin_like"/>
    <property type="match status" value="1"/>
</dbReference>
<dbReference type="GO" id="GO:0004322">
    <property type="term" value="F:ferroxidase activity"/>
    <property type="evidence" value="ECO:0007669"/>
    <property type="project" value="TreeGrafter"/>
</dbReference>
<keyword evidence="2" id="KW-0408">Iron</keyword>
<dbReference type="InterPro" id="IPR009078">
    <property type="entry name" value="Ferritin-like_SF"/>
</dbReference>
<sequence>MKKLNGDLAREYTAIVQYTQHSGVITGAEYGDIKKEIIVHAGEELQHALTLTDQIEYLGGEPTVEVLPANTSADNREMLQQDLDGENDAIERYIERIEVVEELKLLHLAQRLREILAMEQEHAMDLEQALGK</sequence>
<dbReference type="Gene3D" id="1.20.1260.10">
    <property type="match status" value="1"/>
</dbReference>
<evidence type="ECO:0000256" key="3">
    <source>
        <dbReference type="SAM" id="Coils"/>
    </source>
</evidence>
<dbReference type="GO" id="GO:0008199">
    <property type="term" value="F:ferric iron binding"/>
    <property type="evidence" value="ECO:0007669"/>
    <property type="project" value="InterPro"/>
</dbReference>
<dbReference type="GO" id="GO:0006879">
    <property type="term" value="P:intracellular iron ion homeostasis"/>
    <property type="evidence" value="ECO:0007669"/>
    <property type="project" value="UniProtKB-KW"/>
</dbReference>
<dbReference type="PANTHER" id="PTHR30295:SF0">
    <property type="entry name" value="BACTERIOFERRITIN"/>
    <property type="match status" value="1"/>
</dbReference>
<organism evidence="5">
    <name type="scientific">marine sediment metagenome</name>
    <dbReference type="NCBI Taxonomy" id="412755"/>
    <lineage>
        <taxon>unclassified sequences</taxon>
        <taxon>metagenomes</taxon>
        <taxon>ecological metagenomes</taxon>
    </lineage>
</organism>
<dbReference type="SUPFAM" id="SSF47240">
    <property type="entry name" value="Ferritin-like"/>
    <property type="match status" value="1"/>
</dbReference>
<keyword evidence="3" id="KW-0175">Coiled coil</keyword>
<gene>
    <name evidence="5" type="ORF">S03H2_11926</name>
</gene>
<accession>X1HHP3</accession>
<dbReference type="PROSITE" id="PS50905">
    <property type="entry name" value="FERRITIN_LIKE"/>
    <property type="match status" value="1"/>
</dbReference>
<reference evidence="5" key="1">
    <citation type="journal article" date="2014" name="Front. Microbiol.">
        <title>High frequency of phylogenetically diverse reductive dehalogenase-homologous genes in deep subseafloor sedimentary metagenomes.</title>
        <authorList>
            <person name="Kawai M."/>
            <person name="Futagami T."/>
            <person name="Toyoda A."/>
            <person name="Takaki Y."/>
            <person name="Nishi S."/>
            <person name="Hori S."/>
            <person name="Arai W."/>
            <person name="Tsubouchi T."/>
            <person name="Morono Y."/>
            <person name="Uchiyama I."/>
            <person name="Ito T."/>
            <person name="Fujiyama A."/>
            <person name="Inagaki F."/>
            <person name="Takami H."/>
        </authorList>
    </citation>
    <scope>NUCLEOTIDE SEQUENCE</scope>
    <source>
        <strain evidence="5">Expedition CK06-06</strain>
    </source>
</reference>
<dbReference type="PANTHER" id="PTHR30295">
    <property type="entry name" value="BACTERIOFERRITIN"/>
    <property type="match status" value="1"/>
</dbReference>
<dbReference type="InterPro" id="IPR008331">
    <property type="entry name" value="Ferritin_DPS_dom"/>
</dbReference>
<evidence type="ECO:0000259" key="4">
    <source>
        <dbReference type="PROSITE" id="PS50905"/>
    </source>
</evidence>
<dbReference type="GO" id="GO:0020037">
    <property type="term" value="F:heme binding"/>
    <property type="evidence" value="ECO:0007669"/>
    <property type="project" value="TreeGrafter"/>
</dbReference>
<feature type="domain" description="Ferritin-like diiron" evidence="4">
    <location>
        <begin position="1"/>
        <end position="132"/>
    </location>
</feature>
<name>X1HHP3_9ZZZZ</name>
<evidence type="ECO:0000256" key="2">
    <source>
        <dbReference type="ARBA" id="ARBA00023004"/>
    </source>
</evidence>
<dbReference type="InterPro" id="IPR012347">
    <property type="entry name" value="Ferritin-like"/>
</dbReference>
<feature type="coiled-coil region" evidence="3">
    <location>
        <begin position="76"/>
        <end position="129"/>
    </location>
</feature>
<protein>
    <recommendedName>
        <fullName evidence="4">Ferritin-like diiron domain-containing protein</fullName>
    </recommendedName>
</protein>
<dbReference type="AlphaFoldDB" id="X1HHP3"/>
<evidence type="ECO:0000256" key="1">
    <source>
        <dbReference type="ARBA" id="ARBA00022434"/>
    </source>
</evidence>
<keyword evidence="1" id="KW-0409">Iron storage</keyword>
<dbReference type="InterPro" id="IPR009040">
    <property type="entry name" value="Ferritin-like_diiron"/>
</dbReference>
<dbReference type="Pfam" id="PF00210">
    <property type="entry name" value="Ferritin"/>
    <property type="match status" value="1"/>
</dbReference>